<keyword evidence="5" id="KW-1185">Reference proteome</keyword>
<dbReference type="InterPro" id="IPR006665">
    <property type="entry name" value="OmpA-like"/>
</dbReference>
<evidence type="ECO:0000256" key="2">
    <source>
        <dbReference type="SAM" id="Phobius"/>
    </source>
</evidence>
<comment type="caution">
    <text evidence="4">The sequence shown here is derived from an EMBL/GenBank/DDBJ whole genome shotgun (WGS) entry which is preliminary data.</text>
</comment>
<sequence>MKELNKKQDGESQWLPISDLMSVLMMIFLLIAVSYMLKVYEEKDKIEQVAITYNKLQNELYEDLKKEFQEDLSKWDAELDKNNLSVRFKSPEILFNIGSSIIKRNFKIILNDFFPRFIKILHSSKYKNEISEIRIEGHTSSFWRKGTSEETAYILNMELSQNRTRNVLSYVLSNIKKEEELALWTRLNVTANGLSSSKPIKNEEGKENRELSRRVEFRVKTNAEKRIANILNQ</sequence>
<dbReference type="Pfam" id="PF00691">
    <property type="entry name" value="OmpA"/>
    <property type="match status" value="1"/>
</dbReference>
<dbReference type="SUPFAM" id="SSF103088">
    <property type="entry name" value="OmpA-like"/>
    <property type="match status" value="1"/>
</dbReference>
<dbReference type="RefSeq" id="WP_348737468.1">
    <property type="nucleotide sequence ID" value="NZ_CAXJRC010000008.1"/>
</dbReference>
<keyword evidence="2" id="KW-1133">Transmembrane helix</keyword>
<feature type="domain" description="OmpA-like" evidence="3">
    <location>
        <begin position="82"/>
        <end position="223"/>
    </location>
</feature>
<proteinExistence type="predicted"/>
<accession>A0ABM9PJ56</accession>
<name>A0ABM9PJ56_9FLAO</name>
<dbReference type="InterPro" id="IPR036737">
    <property type="entry name" value="OmpA-like_sf"/>
</dbReference>
<evidence type="ECO:0000259" key="3">
    <source>
        <dbReference type="PROSITE" id="PS51123"/>
    </source>
</evidence>
<evidence type="ECO:0000313" key="4">
    <source>
        <dbReference type="EMBL" id="CAL2105662.1"/>
    </source>
</evidence>
<organism evidence="4 5">
    <name type="scientific">Tenacibaculum vairaonense</name>
    <dbReference type="NCBI Taxonomy" id="3137860"/>
    <lineage>
        <taxon>Bacteria</taxon>
        <taxon>Pseudomonadati</taxon>
        <taxon>Bacteroidota</taxon>
        <taxon>Flavobacteriia</taxon>
        <taxon>Flavobacteriales</taxon>
        <taxon>Flavobacteriaceae</taxon>
        <taxon>Tenacibaculum</taxon>
    </lineage>
</organism>
<dbReference type="PROSITE" id="PS51123">
    <property type="entry name" value="OMPA_2"/>
    <property type="match status" value="1"/>
</dbReference>
<evidence type="ECO:0000256" key="1">
    <source>
        <dbReference type="PROSITE-ProRule" id="PRU00473"/>
    </source>
</evidence>
<evidence type="ECO:0000313" key="5">
    <source>
        <dbReference type="Proteomes" id="UP001497602"/>
    </source>
</evidence>
<dbReference type="Gene3D" id="3.30.1330.60">
    <property type="entry name" value="OmpA-like domain"/>
    <property type="match status" value="1"/>
</dbReference>
<feature type="transmembrane region" description="Helical" evidence="2">
    <location>
        <begin position="20"/>
        <end position="37"/>
    </location>
</feature>
<keyword evidence="1 2" id="KW-0472">Membrane</keyword>
<dbReference type="InterPro" id="IPR050330">
    <property type="entry name" value="Bact_OuterMem_StrucFunc"/>
</dbReference>
<protein>
    <submittedName>
        <fullName evidence="4">OmpA family protein</fullName>
    </submittedName>
</protein>
<dbReference type="EMBL" id="CAXJRC010000008">
    <property type="protein sequence ID" value="CAL2105662.1"/>
    <property type="molecule type" value="Genomic_DNA"/>
</dbReference>
<dbReference type="Proteomes" id="UP001497602">
    <property type="component" value="Unassembled WGS sequence"/>
</dbReference>
<gene>
    <name evidence="4" type="ORF">T190115A13A_170085</name>
</gene>
<keyword evidence="2" id="KW-0812">Transmembrane</keyword>
<dbReference type="PANTHER" id="PTHR30329">
    <property type="entry name" value="STATOR ELEMENT OF FLAGELLAR MOTOR COMPLEX"/>
    <property type="match status" value="1"/>
</dbReference>
<dbReference type="PANTHER" id="PTHR30329:SF21">
    <property type="entry name" value="LIPOPROTEIN YIAD-RELATED"/>
    <property type="match status" value="1"/>
</dbReference>
<reference evidence="4 5" key="1">
    <citation type="submission" date="2024-05" db="EMBL/GenBank/DDBJ databases">
        <authorList>
            <person name="Duchaud E."/>
        </authorList>
    </citation>
    <scope>NUCLEOTIDE SEQUENCE [LARGE SCALE GENOMIC DNA]</scope>
    <source>
        <strain evidence="4">Ena-SAMPLE-TAB-13-05-2024-13:56:06:370-140305</strain>
    </source>
</reference>